<keyword evidence="3" id="KW-1185">Reference proteome</keyword>
<keyword evidence="1" id="KW-1133">Transmembrane helix</keyword>
<proteinExistence type="predicted"/>
<dbReference type="Proteomes" id="UP000232638">
    <property type="component" value="Chromosome"/>
</dbReference>
<dbReference type="AlphaFoldDB" id="A0A2K8UAU9"/>
<accession>A0A2K8UAU9</accession>
<sequence length="580" mass="62489">MSAHPWVLVAPWYRWDRPAVPGAGRGTAPAFQKFSSDTYVLDFLANPQRSLRFEPGVDEVQELHYTAAPKILPPAALAGKITSLFPTGKKGQPGPFLTSLRPTGLRKIYLDTHSRHYLVVCELHCDLAGFPSPDAREVCQAGLVVRRRHLSYPDSARAEAQAIVKDLVAVDRAIAALRGAAPGADCGCGPSRNQTLATRLRSLFKTAAPGLPALEETRAGLNARLAAWRGRAGAHWLLEGWIPGDRDRIGAWGLVEDEPQDLVEAWSPMWALFADPARPDHDAAGRTIFYGVLPSASFDTDLAGKARFDDHTTYEVRCFVRRHDPRCPRGAAPDCRGELVWSRASERYRLAAPFDLLGTSNRPVTIQLPNLAELAAQATQLPIGKFSPVKIIQPQSLSPKVKDGVCTSGTMGGPAICFISIPLITIVAYFVFSIFLPIVVFVFGLWFLLAFKFCIPPQIDFDVGLELKLEAVGELGLDLDADFSINVEVAGVLTPVSAASLNAELKTTLAGGFADAYGFDPGDVGDGLADFSSTPLKGLADLGLEIEALPGDVAADPPVRGNIEADVHFETPVTRMGTPA</sequence>
<dbReference type="OrthoDB" id="136948at2"/>
<name>A0A2K8UAU9_9GAMM</name>
<evidence type="ECO:0000313" key="3">
    <source>
        <dbReference type="Proteomes" id="UP000232638"/>
    </source>
</evidence>
<dbReference type="KEGG" id="tsy:THSYN_15365"/>
<evidence type="ECO:0000313" key="2">
    <source>
        <dbReference type="EMBL" id="AUB82191.1"/>
    </source>
</evidence>
<gene>
    <name evidence="2" type="ORF">THSYN_15365</name>
</gene>
<feature type="transmembrane region" description="Helical" evidence="1">
    <location>
        <begin position="426"/>
        <end position="449"/>
    </location>
</feature>
<keyword evidence="1" id="KW-0472">Membrane</keyword>
<reference evidence="2 3" key="1">
    <citation type="submission" date="2017-03" db="EMBL/GenBank/DDBJ databases">
        <title>Complete genome sequence of Candidatus 'Thiodictyon syntrophicum' sp. nov. strain Cad16T, a photolithoautotroph purple sulfur bacterium isolated from an alpine meromictic lake.</title>
        <authorList>
            <person name="Luedin S.M."/>
            <person name="Pothier J.F."/>
            <person name="Danza F."/>
            <person name="Storelli N."/>
            <person name="Wittwer M."/>
            <person name="Tonolla M."/>
        </authorList>
    </citation>
    <scope>NUCLEOTIDE SEQUENCE [LARGE SCALE GENOMIC DNA]</scope>
    <source>
        <strain evidence="2 3">Cad16T</strain>
    </source>
</reference>
<dbReference type="EMBL" id="CP020370">
    <property type="protein sequence ID" value="AUB82191.1"/>
    <property type="molecule type" value="Genomic_DNA"/>
</dbReference>
<keyword evidence="1" id="KW-0812">Transmembrane</keyword>
<evidence type="ECO:0000256" key="1">
    <source>
        <dbReference type="SAM" id="Phobius"/>
    </source>
</evidence>
<organism evidence="2 3">
    <name type="scientific">Candidatus Thiodictyon syntrophicum</name>
    <dbReference type="NCBI Taxonomy" id="1166950"/>
    <lineage>
        <taxon>Bacteria</taxon>
        <taxon>Pseudomonadati</taxon>
        <taxon>Pseudomonadota</taxon>
        <taxon>Gammaproteobacteria</taxon>
        <taxon>Chromatiales</taxon>
        <taxon>Chromatiaceae</taxon>
        <taxon>Thiodictyon</taxon>
    </lineage>
</organism>
<protein>
    <submittedName>
        <fullName evidence="2">Uncharacterized protein</fullName>
    </submittedName>
</protein>
<dbReference type="RefSeq" id="WP_100919930.1">
    <property type="nucleotide sequence ID" value="NZ_CP020370.1"/>
</dbReference>